<dbReference type="RefSeq" id="WP_267537056.1">
    <property type="nucleotide sequence ID" value="NZ_JAPNKA010000001.1"/>
</dbReference>
<evidence type="ECO:0000259" key="6">
    <source>
        <dbReference type="PROSITE" id="PS51012"/>
    </source>
</evidence>
<name>A0ABT4A9D0_9BACT</name>
<evidence type="ECO:0000256" key="4">
    <source>
        <dbReference type="ARBA" id="ARBA00023136"/>
    </source>
</evidence>
<evidence type="ECO:0000256" key="2">
    <source>
        <dbReference type="ARBA" id="ARBA00022692"/>
    </source>
</evidence>
<proteinExistence type="inferred from homology"/>
<keyword evidence="2 5" id="KW-0812">Transmembrane</keyword>
<feature type="transmembrane region" description="Helical" evidence="5">
    <location>
        <begin position="58"/>
        <end position="81"/>
    </location>
</feature>
<evidence type="ECO:0000313" key="7">
    <source>
        <dbReference type="EMBL" id="MCY1078268.1"/>
    </source>
</evidence>
<accession>A0ABT4A9D0</accession>
<keyword evidence="4 5" id="KW-0472">Membrane</keyword>
<dbReference type="PANTHER" id="PTHR43027:SF1">
    <property type="entry name" value="DOXORUBICIN RESISTANCE ABC TRANSPORTER PERMEASE PROTEIN DRRC-RELATED"/>
    <property type="match status" value="1"/>
</dbReference>
<organism evidence="7 8">
    <name type="scientific">Archangium lansingense</name>
    <dbReference type="NCBI Taxonomy" id="2995310"/>
    <lineage>
        <taxon>Bacteria</taxon>
        <taxon>Pseudomonadati</taxon>
        <taxon>Myxococcota</taxon>
        <taxon>Myxococcia</taxon>
        <taxon>Myxococcales</taxon>
        <taxon>Cystobacterineae</taxon>
        <taxon>Archangiaceae</taxon>
        <taxon>Archangium</taxon>
    </lineage>
</organism>
<evidence type="ECO:0000256" key="5">
    <source>
        <dbReference type="RuleBase" id="RU361157"/>
    </source>
</evidence>
<comment type="subcellular location">
    <subcellularLocation>
        <location evidence="5">Cell membrane</location>
        <topology evidence="5">Multi-pass membrane protein</topology>
    </subcellularLocation>
    <subcellularLocation>
        <location evidence="1">Membrane</location>
        <topology evidence="1">Multi-pass membrane protein</topology>
    </subcellularLocation>
</comment>
<protein>
    <recommendedName>
        <fullName evidence="5">Transport permease protein</fullName>
    </recommendedName>
</protein>
<keyword evidence="5" id="KW-0813">Transport</keyword>
<dbReference type="EMBL" id="JAPNKA010000001">
    <property type="protein sequence ID" value="MCY1078268.1"/>
    <property type="molecule type" value="Genomic_DNA"/>
</dbReference>
<keyword evidence="5" id="KW-1003">Cell membrane</keyword>
<reference evidence="7 8" key="1">
    <citation type="submission" date="2022-11" db="EMBL/GenBank/DDBJ databases">
        <title>Minimal conservation of predation-associated metabolite biosynthetic gene clusters underscores biosynthetic potential of Myxococcota including descriptions for ten novel species: Archangium lansinium sp. nov., Myxococcus landrumus sp. nov., Nannocystis bai.</title>
        <authorList>
            <person name="Ahearne A."/>
            <person name="Stevens C."/>
            <person name="Phillips K."/>
        </authorList>
    </citation>
    <scope>NUCLEOTIDE SEQUENCE [LARGE SCALE GENOMIC DNA]</scope>
    <source>
        <strain evidence="7 8">MIWBW</strain>
    </source>
</reference>
<gene>
    <name evidence="7" type="ORF">OV287_27705</name>
</gene>
<feature type="transmembrane region" description="Helical" evidence="5">
    <location>
        <begin position="171"/>
        <end position="191"/>
    </location>
</feature>
<comment type="caution">
    <text evidence="5">Lacks conserved residue(s) required for the propagation of feature annotation.</text>
</comment>
<dbReference type="PANTHER" id="PTHR43027">
    <property type="entry name" value="DOXORUBICIN RESISTANCE ABC TRANSPORTER PERMEASE PROTEIN DRRC-RELATED"/>
    <property type="match status" value="1"/>
</dbReference>
<dbReference type="InterPro" id="IPR047817">
    <property type="entry name" value="ABC2_TM_bact-type"/>
</dbReference>
<dbReference type="Proteomes" id="UP001207654">
    <property type="component" value="Unassembled WGS sequence"/>
</dbReference>
<comment type="caution">
    <text evidence="7">The sequence shown here is derived from an EMBL/GenBank/DDBJ whole genome shotgun (WGS) entry which is preliminary data.</text>
</comment>
<keyword evidence="3 5" id="KW-1133">Transmembrane helix</keyword>
<feature type="domain" description="ABC transmembrane type-2" evidence="6">
    <location>
        <begin position="22"/>
        <end position="248"/>
    </location>
</feature>
<sequence>MAFNRAAAIILRQFYLIRGSPSRIFPLFVWIAIDMVLWGFMSRYLNSITAPGADFVPALLGAVLLWDFLIRVMQGVTMAFFEDVWSRNFLNVFATPLSITEYVGGLVLSSIATSSIGLVVMLLVAGAAFGLSMFSYGLMLVPFLLVLFLFGIALGIFGAAVVLRLGPSAEWFIWPIPAVVSPFAGVFYPLSTLPEWMRAVSRLLPPSYVFEGMRTIVAGGTFSAITLLWGVGLALLYILLACGFFTRVFRYAVRTGLIARYSAESVS</sequence>
<dbReference type="Pfam" id="PF01061">
    <property type="entry name" value="ABC2_membrane"/>
    <property type="match status" value="1"/>
</dbReference>
<evidence type="ECO:0000256" key="3">
    <source>
        <dbReference type="ARBA" id="ARBA00022989"/>
    </source>
</evidence>
<dbReference type="PROSITE" id="PS51012">
    <property type="entry name" value="ABC_TM2"/>
    <property type="match status" value="1"/>
</dbReference>
<dbReference type="InterPro" id="IPR052902">
    <property type="entry name" value="ABC-2_transporter"/>
</dbReference>
<feature type="transmembrane region" description="Helical" evidence="5">
    <location>
        <begin position="24"/>
        <end position="46"/>
    </location>
</feature>
<keyword evidence="8" id="KW-1185">Reference proteome</keyword>
<feature type="transmembrane region" description="Helical" evidence="5">
    <location>
        <begin position="106"/>
        <end position="131"/>
    </location>
</feature>
<comment type="similarity">
    <text evidence="5">Belongs to the ABC-2 integral membrane protein family.</text>
</comment>
<evidence type="ECO:0000313" key="8">
    <source>
        <dbReference type="Proteomes" id="UP001207654"/>
    </source>
</evidence>
<feature type="transmembrane region" description="Helical" evidence="5">
    <location>
        <begin position="143"/>
        <end position="165"/>
    </location>
</feature>
<evidence type="ECO:0000256" key="1">
    <source>
        <dbReference type="ARBA" id="ARBA00004141"/>
    </source>
</evidence>
<dbReference type="InterPro" id="IPR013525">
    <property type="entry name" value="ABC2_TM"/>
</dbReference>